<dbReference type="AlphaFoldDB" id="A0A1L9PY25"/>
<organism evidence="3 4">
    <name type="scientific">Aspergillus versicolor CBS 583.65</name>
    <dbReference type="NCBI Taxonomy" id="1036611"/>
    <lineage>
        <taxon>Eukaryota</taxon>
        <taxon>Fungi</taxon>
        <taxon>Dikarya</taxon>
        <taxon>Ascomycota</taxon>
        <taxon>Pezizomycotina</taxon>
        <taxon>Eurotiomycetes</taxon>
        <taxon>Eurotiomycetidae</taxon>
        <taxon>Eurotiales</taxon>
        <taxon>Aspergillaceae</taxon>
        <taxon>Aspergillus</taxon>
        <taxon>Aspergillus subgen. Nidulantes</taxon>
    </lineage>
</organism>
<keyword evidence="2" id="KW-0539">Nucleus</keyword>
<proteinExistence type="predicted"/>
<dbReference type="Proteomes" id="UP000184073">
    <property type="component" value="Unassembled WGS sequence"/>
</dbReference>
<dbReference type="OrthoDB" id="4937900at2759"/>
<dbReference type="EMBL" id="KV878135">
    <property type="protein sequence ID" value="OJJ06449.1"/>
    <property type="molecule type" value="Genomic_DNA"/>
</dbReference>
<dbReference type="GO" id="GO:0003700">
    <property type="term" value="F:DNA-binding transcription factor activity"/>
    <property type="evidence" value="ECO:0007669"/>
    <property type="project" value="TreeGrafter"/>
</dbReference>
<dbReference type="STRING" id="1036611.A0A1L9PY25"/>
<dbReference type="GO" id="GO:0000976">
    <property type="term" value="F:transcription cis-regulatory region binding"/>
    <property type="evidence" value="ECO:0007669"/>
    <property type="project" value="TreeGrafter"/>
</dbReference>
<comment type="subcellular location">
    <subcellularLocation>
        <location evidence="1">Nucleus</location>
    </subcellularLocation>
</comment>
<evidence type="ECO:0000313" key="3">
    <source>
        <dbReference type="EMBL" id="OJJ06449.1"/>
    </source>
</evidence>
<keyword evidence="4" id="KW-1185">Reference proteome</keyword>
<dbReference type="PANTHER" id="PTHR37534:SF4">
    <property type="entry name" value="ZN(II)2CYS6 TRANSCRIPTION FACTOR (EUROFUNG)"/>
    <property type="match status" value="1"/>
</dbReference>
<dbReference type="GO" id="GO:0045944">
    <property type="term" value="P:positive regulation of transcription by RNA polymerase II"/>
    <property type="evidence" value="ECO:0007669"/>
    <property type="project" value="TreeGrafter"/>
</dbReference>
<sequence>MASGVDEWRRHLKGCAAHLQAQKWNGSSKGIVKSCFWAFARIDVWAAFISRKTTLIPTNFWLDDMSIPSVATRGDIDDYCNLANLIFAEIVNFLATHGQDKGGHDSAYAASVSLLWQKLQDWRGYRPQEVKPLLRNPAASSKVFPVVLYSRSSSICGNTFYHSGSILLLQTGEVPLQAHNISSEPNSPVWHARELGGISISNPSHANWVNQAQPLYIAGTVFTPSGGALTLWTHDSINRQDVQSQVDLSVQRGSTINSLAGDDASLETWEGEERYAAEKVLLLKQLVRIERETGWKTSDRAVDLRLLWGMG</sequence>
<accession>A0A1L9PY25</accession>
<dbReference type="InterPro" id="IPR021858">
    <property type="entry name" value="Fun_TF"/>
</dbReference>
<name>A0A1L9PY25_ASPVE</name>
<evidence type="ECO:0000256" key="1">
    <source>
        <dbReference type="ARBA" id="ARBA00004123"/>
    </source>
</evidence>
<evidence type="ECO:0000313" key="4">
    <source>
        <dbReference type="Proteomes" id="UP000184073"/>
    </source>
</evidence>
<dbReference type="GO" id="GO:0005634">
    <property type="term" value="C:nucleus"/>
    <property type="evidence" value="ECO:0007669"/>
    <property type="project" value="UniProtKB-SubCell"/>
</dbReference>
<evidence type="ECO:0000256" key="2">
    <source>
        <dbReference type="ARBA" id="ARBA00023242"/>
    </source>
</evidence>
<dbReference type="Pfam" id="PF11951">
    <property type="entry name" value="Fungal_trans_2"/>
    <property type="match status" value="1"/>
</dbReference>
<reference evidence="4" key="1">
    <citation type="journal article" date="2017" name="Genome Biol.">
        <title>Comparative genomics reveals high biological diversity and specific adaptations in the industrially and medically important fungal genus Aspergillus.</title>
        <authorList>
            <person name="de Vries R.P."/>
            <person name="Riley R."/>
            <person name="Wiebenga A."/>
            <person name="Aguilar-Osorio G."/>
            <person name="Amillis S."/>
            <person name="Uchima C.A."/>
            <person name="Anderluh G."/>
            <person name="Asadollahi M."/>
            <person name="Askin M."/>
            <person name="Barry K."/>
            <person name="Battaglia E."/>
            <person name="Bayram O."/>
            <person name="Benocci T."/>
            <person name="Braus-Stromeyer S.A."/>
            <person name="Caldana C."/>
            <person name="Canovas D."/>
            <person name="Cerqueira G.C."/>
            <person name="Chen F."/>
            <person name="Chen W."/>
            <person name="Choi C."/>
            <person name="Clum A."/>
            <person name="Dos Santos R.A."/>
            <person name="Damasio A.R."/>
            <person name="Diallinas G."/>
            <person name="Emri T."/>
            <person name="Fekete E."/>
            <person name="Flipphi M."/>
            <person name="Freyberg S."/>
            <person name="Gallo A."/>
            <person name="Gournas C."/>
            <person name="Habgood R."/>
            <person name="Hainaut M."/>
            <person name="Harispe M.L."/>
            <person name="Henrissat B."/>
            <person name="Hilden K.S."/>
            <person name="Hope R."/>
            <person name="Hossain A."/>
            <person name="Karabika E."/>
            <person name="Karaffa L."/>
            <person name="Karanyi Z."/>
            <person name="Krasevec N."/>
            <person name="Kuo A."/>
            <person name="Kusch H."/>
            <person name="LaButti K."/>
            <person name="Lagendijk E.L."/>
            <person name="Lapidus A."/>
            <person name="Levasseur A."/>
            <person name="Lindquist E."/>
            <person name="Lipzen A."/>
            <person name="Logrieco A.F."/>
            <person name="MacCabe A."/>
            <person name="Maekelae M.R."/>
            <person name="Malavazi I."/>
            <person name="Melin P."/>
            <person name="Meyer V."/>
            <person name="Mielnichuk N."/>
            <person name="Miskei M."/>
            <person name="Molnar A.P."/>
            <person name="Mule G."/>
            <person name="Ngan C.Y."/>
            <person name="Orejas M."/>
            <person name="Orosz E."/>
            <person name="Ouedraogo J.P."/>
            <person name="Overkamp K.M."/>
            <person name="Park H.-S."/>
            <person name="Perrone G."/>
            <person name="Piumi F."/>
            <person name="Punt P.J."/>
            <person name="Ram A.F."/>
            <person name="Ramon A."/>
            <person name="Rauscher S."/>
            <person name="Record E."/>
            <person name="Riano-Pachon D.M."/>
            <person name="Robert V."/>
            <person name="Roehrig J."/>
            <person name="Ruller R."/>
            <person name="Salamov A."/>
            <person name="Salih N.S."/>
            <person name="Samson R.A."/>
            <person name="Sandor E."/>
            <person name="Sanguinetti M."/>
            <person name="Schuetze T."/>
            <person name="Sepcic K."/>
            <person name="Shelest E."/>
            <person name="Sherlock G."/>
            <person name="Sophianopoulou V."/>
            <person name="Squina F.M."/>
            <person name="Sun H."/>
            <person name="Susca A."/>
            <person name="Todd R.B."/>
            <person name="Tsang A."/>
            <person name="Unkles S.E."/>
            <person name="van de Wiele N."/>
            <person name="van Rossen-Uffink D."/>
            <person name="Oliveira J.V."/>
            <person name="Vesth T.C."/>
            <person name="Visser J."/>
            <person name="Yu J.-H."/>
            <person name="Zhou M."/>
            <person name="Andersen M.R."/>
            <person name="Archer D.B."/>
            <person name="Baker S.E."/>
            <person name="Benoit I."/>
            <person name="Brakhage A.A."/>
            <person name="Braus G.H."/>
            <person name="Fischer R."/>
            <person name="Frisvad J.C."/>
            <person name="Goldman G.H."/>
            <person name="Houbraken J."/>
            <person name="Oakley B."/>
            <person name="Pocsi I."/>
            <person name="Scazzocchio C."/>
            <person name="Seiboth B."/>
            <person name="vanKuyk P.A."/>
            <person name="Wortman J."/>
            <person name="Dyer P.S."/>
            <person name="Grigoriev I.V."/>
        </authorList>
    </citation>
    <scope>NUCLEOTIDE SEQUENCE [LARGE SCALE GENOMIC DNA]</scope>
    <source>
        <strain evidence="4">CBS 583.65</strain>
    </source>
</reference>
<dbReference type="RefSeq" id="XP_040672211.1">
    <property type="nucleotide sequence ID" value="XM_040813404.1"/>
</dbReference>
<protein>
    <submittedName>
        <fullName evidence="3">Uncharacterized protein</fullName>
    </submittedName>
</protein>
<dbReference type="VEuPathDB" id="FungiDB:ASPVEDRAFT_45847"/>
<dbReference type="GeneID" id="63728915"/>
<gene>
    <name evidence="3" type="ORF">ASPVEDRAFT_45847</name>
</gene>
<dbReference type="PANTHER" id="PTHR37534">
    <property type="entry name" value="TRANSCRIPTIONAL ACTIVATOR PROTEIN UGA3"/>
    <property type="match status" value="1"/>
</dbReference>